<dbReference type="Gene3D" id="1.10.10.60">
    <property type="entry name" value="Homeodomain-like"/>
    <property type="match status" value="2"/>
</dbReference>
<dbReference type="GO" id="GO:0043565">
    <property type="term" value="F:sequence-specific DNA binding"/>
    <property type="evidence" value="ECO:0007669"/>
    <property type="project" value="InterPro"/>
</dbReference>
<gene>
    <name evidence="5" type="ORF">C4F49_08010</name>
</gene>
<dbReference type="PROSITE" id="PS00041">
    <property type="entry name" value="HTH_ARAC_FAMILY_1"/>
    <property type="match status" value="1"/>
</dbReference>
<evidence type="ECO:0000256" key="1">
    <source>
        <dbReference type="ARBA" id="ARBA00023015"/>
    </source>
</evidence>
<accession>A0A928YPX3</accession>
<feature type="domain" description="HTH araC/xylS-type" evidence="4">
    <location>
        <begin position="204"/>
        <end position="301"/>
    </location>
</feature>
<dbReference type="SUPFAM" id="SSF46689">
    <property type="entry name" value="Homeodomain-like"/>
    <property type="match status" value="2"/>
</dbReference>
<dbReference type="PANTHER" id="PTHR43280">
    <property type="entry name" value="ARAC-FAMILY TRANSCRIPTIONAL REGULATOR"/>
    <property type="match status" value="1"/>
</dbReference>
<dbReference type="PANTHER" id="PTHR43280:SF2">
    <property type="entry name" value="HTH-TYPE TRANSCRIPTIONAL REGULATOR EXSA"/>
    <property type="match status" value="1"/>
</dbReference>
<keyword evidence="6" id="KW-1185">Reference proteome</keyword>
<dbReference type="AlphaFoldDB" id="A0A928YPX3"/>
<dbReference type="InterPro" id="IPR009057">
    <property type="entry name" value="Homeodomain-like_sf"/>
</dbReference>
<dbReference type="GO" id="GO:0003700">
    <property type="term" value="F:DNA-binding transcription factor activity"/>
    <property type="evidence" value="ECO:0007669"/>
    <property type="project" value="InterPro"/>
</dbReference>
<dbReference type="InterPro" id="IPR018060">
    <property type="entry name" value="HTH_AraC"/>
</dbReference>
<dbReference type="Pfam" id="PF06719">
    <property type="entry name" value="AraC_N"/>
    <property type="match status" value="1"/>
</dbReference>
<protein>
    <submittedName>
        <fullName evidence="5">AraC family transcriptional regulator</fullName>
    </submittedName>
</protein>
<dbReference type="EMBL" id="PRDK01000005">
    <property type="protein sequence ID" value="MBE8713621.1"/>
    <property type="molecule type" value="Genomic_DNA"/>
</dbReference>
<name>A0A928YPX3_9SPHI</name>
<evidence type="ECO:0000256" key="2">
    <source>
        <dbReference type="ARBA" id="ARBA00023125"/>
    </source>
</evidence>
<dbReference type="Pfam" id="PF12833">
    <property type="entry name" value="HTH_18"/>
    <property type="match status" value="1"/>
</dbReference>
<keyword evidence="1" id="KW-0805">Transcription regulation</keyword>
<comment type="caution">
    <text evidence="5">The sequence shown here is derived from an EMBL/GenBank/DDBJ whole genome shotgun (WGS) entry which is preliminary data.</text>
</comment>
<dbReference type="Proteomes" id="UP000616201">
    <property type="component" value="Unassembled WGS sequence"/>
</dbReference>
<keyword evidence="2" id="KW-0238">DNA-binding</keyword>
<organism evidence="5 6">
    <name type="scientific">Sphingobacterium hungaricum</name>
    <dbReference type="NCBI Taxonomy" id="2082723"/>
    <lineage>
        <taxon>Bacteria</taxon>
        <taxon>Pseudomonadati</taxon>
        <taxon>Bacteroidota</taxon>
        <taxon>Sphingobacteriia</taxon>
        <taxon>Sphingobacteriales</taxon>
        <taxon>Sphingobacteriaceae</taxon>
        <taxon>Sphingobacterium</taxon>
    </lineage>
</organism>
<evidence type="ECO:0000259" key="4">
    <source>
        <dbReference type="PROSITE" id="PS01124"/>
    </source>
</evidence>
<keyword evidence="3" id="KW-0804">Transcription</keyword>
<dbReference type="PROSITE" id="PS01124">
    <property type="entry name" value="HTH_ARAC_FAMILY_2"/>
    <property type="match status" value="1"/>
</dbReference>
<dbReference type="RefSeq" id="WP_196933785.1">
    <property type="nucleotide sequence ID" value="NZ_MU158697.1"/>
</dbReference>
<evidence type="ECO:0000313" key="5">
    <source>
        <dbReference type="EMBL" id="MBE8713621.1"/>
    </source>
</evidence>
<sequence>MGNLHLLESLPFSKKNEINTLVENRRAFTLNQFELNVFETYEKSLEVPLKFDDLVIVNMLKGKKVMHLKDVSAFDYSPGETLVLPAYSKMIIDFPEATSINPTQCTALSISQQKINDVINYVNEFYPKHHGTASWEFQLDKFHFYNSLELTEITNKLFQISLSQNMHKEALADLTLKELMIKVMQTQGLLVLQENTLTNRSLFDYLKDFIRNNISDKLTVEVLAKKVNMSKAGLFRIFKNEFGISPMEFIIAERINLAKFMLSQRKSVKETCFTAGFTDVNYFIRLFKKREGVTPGVYAGQYF</sequence>
<evidence type="ECO:0000256" key="3">
    <source>
        <dbReference type="ARBA" id="ARBA00023163"/>
    </source>
</evidence>
<proteinExistence type="predicted"/>
<evidence type="ECO:0000313" key="6">
    <source>
        <dbReference type="Proteomes" id="UP000616201"/>
    </source>
</evidence>
<dbReference type="InterPro" id="IPR009594">
    <property type="entry name" value="Tscrpt_reg_HTH_AraC_N"/>
</dbReference>
<dbReference type="InterPro" id="IPR018062">
    <property type="entry name" value="HTH_AraC-typ_CS"/>
</dbReference>
<reference evidence="5" key="1">
    <citation type="submission" date="2018-02" db="EMBL/GenBank/DDBJ databases">
        <authorList>
            <person name="Vasarhelyi B.M."/>
            <person name="Deshmukh S."/>
            <person name="Balint B."/>
            <person name="Kukolya J."/>
        </authorList>
    </citation>
    <scope>NUCLEOTIDE SEQUENCE</scope>
    <source>
        <strain evidence="5">KB22</strain>
    </source>
</reference>
<dbReference type="SMART" id="SM00342">
    <property type="entry name" value="HTH_ARAC"/>
    <property type="match status" value="1"/>
</dbReference>